<dbReference type="PANTHER" id="PTHR33146">
    <property type="entry name" value="ENDONUCLEASE 4"/>
    <property type="match status" value="1"/>
</dbReference>
<evidence type="ECO:0000256" key="5">
    <source>
        <dbReference type="ARBA" id="ARBA00022801"/>
    </source>
</evidence>
<evidence type="ECO:0000313" key="10">
    <source>
        <dbReference type="Proteomes" id="UP000019471"/>
    </source>
</evidence>
<feature type="chain" id="PRO_5004931388" description="Nuclease S1" evidence="8">
    <location>
        <begin position="23"/>
        <end position="302"/>
    </location>
</feature>
<comment type="similarity">
    <text evidence="1">Belongs to the nuclease type I family.</text>
</comment>
<evidence type="ECO:0000256" key="1">
    <source>
        <dbReference type="ARBA" id="ARBA00009547"/>
    </source>
</evidence>
<evidence type="ECO:0008006" key="11">
    <source>
        <dbReference type="Google" id="ProtNLM"/>
    </source>
</evidence>
<dbReference type="Gene3D" id="1.10.575.10">
    <property type="entry name" value="P1 Nuclease"/>
    <property type="match status" value="1"/>
</dbReference>
<evidence type="ECO:0000256" key="4">
    <source>
        <dbReference type="ARBA" id="ARBA00022759"/>
    </source>
</evidence>
<dbReference type="GO" id="GO:0006308">
    <property type="term" value="P:DNA catabolic process"/>
    <property type="evidence" value="ECO:0007669"/>
    <property type="project" value="InterPro"/>
</dbReference>
<dbReference type="Proteomes" id="UP000019471">
    <property type="component" value="Unassembled WGS sequence"/>
</dbReference>
<keyword evidence="5" id="KW-0378">Hydrolase</keyword>
<accession>W9WPI2</accession>
<evidence type="ECO:0000256" key="7">
    <source>
        <dbReference type="ARBA" id="ARBA00023180"/>
    </source>
</evidence>
<proteinExistence type="inferred from homology"/>
<dbReference type="AlphaFoldDB" id="W9WPI2"/>
<reference evidence="9 10" key="1">
    <citation type="submission" date="2013-03" db="EMBL/GenBank/DDBJ databases">
        <title>The Genome Sequence of Cladophialophora psammophila CBS 110553.</title>
        <authorList>
            <consortium name="The Broad Institute Genomics Platform"/>
            <person name="Cuomo C."/>
            <person name="de Hoog S."/>
            <person name="Gorbushina A."/>
            <person name="Walker B."/>
            <person name="Young S.K."/>
            <person name="Zeng Q."/>
            <person name="Gargeya S."/>
            <person name="Fitzgerald M."/>
            <person name="Haas B."/>
            <person name="Abouelleil A."/>
            <person name="Allen A.W."/>
            <person name="Alvarado L."/>
            <person name="Arachchi H.M."/>
            <person name="Berlin A.M."/>
            <person name="Chapman S.B."/>
            <person name="Gainer-Dewar J."/>
            <person name="Goldberg J."/>
            <person name="Griggs A."/>
            <person name="Gujja S."/>
            <person name="Hansen M."/>
            <person name="Howarth C."/>
            <person name="Imamovic A."/>
            <person name="Ireland A."/>
            <person name="Larimer J."/>
            <person name="McCowan C."/>
            <person name="Murphy C."/>
            <person name="Pearson M."/>
            <person name="Poon T.W."/>
            <person name="Priest M."/>
            <person name="Roberts A."/>
            <person name="Saif S."/>
            <person name="Shea T."/>
            <person name="Sisk P."/>
            <person name="Sykes S."/>
            <person name="Wortman J."/>
            <person name="Nusbaum C."/>
            <person name="Birren B."/>
        </authorList>
    </citation>
    <scope>NUCLEOTIDE SEQUENCE [LARGE SCALE GENOMIC DNA]</scope>
    <source>
        <strain evidence="9 10">CBS 110553</strain>
    </source>
</reference>
<evidence type="ECO:0000256" key="2">
    <source>
        <dbReference type="ARBA" id="ARBA00022722"/>
    </source>
</evidence>
<keyword evidence="4" id="KW-0255">Endonuclease</keyword>
<keyword evidence="7" id="KW-0325">Glycoprotein</keyword>
<dbReference type="PANTHER" id="PTHR33146:SF26">
    <property type="entry name" value="ENDONUCLEASE 4"/>
    <property type="match status" value="1"/>
</dbReference>
<dbReference type="HOGENOM" id="CLU_044365_0_0_1"/>
<evidence type="ECO:0000313" key="9">
    <source>
        <dbReference type="EMBL" id="EXJ66875.1"/>
    </source>
</evidence>
<dbReference type="GeneID" id="19194765"/>
<dbReference type="GO" id="GO:0046872">
    <property type="term" value="F:metal ion binding"/>
    <property type="evidence" value="ECO:0007669"/>
    <property type="project" value="UniProtKB-KW"/>
</dbReference>
<keyword evidence="2" id="KW-0540">Nuclease</keyword>
<feature type="signal peptide" evidence="8">
    <location>
        <begin position="1"/>
        <end position="22"/>
    </location>
</feature>
<dbReference type="Pfam" id="PF02265">
    <property type="entry name" value="S1-P1_nuclease"/>
    <property type="match status" value="1"/>
</dbReference>
<dbReference type="SUPFAM" id="SSF48537">
    <property type="entry name" value="Phospholipase C/P1 nuclease"/>
    <property type="match status" value="1"/>
</dbReference>
<name>W9WPI2_9EURO</name>
<keyword evidence="8" id="KW-0732">Signal</keyword>
<evidence type="ECO:0000256" key="6">
    <source>
        <dbReference type="ARBA" id="ARBA00023157"/>
    </source>
</evidence>
<protein>
    <recommendedName>
        <fullName evidence="11">Nuclease S1</fullName>
    </recommendedName>
</protein>
<keyword evidence="6" id="KW-1015">Disulfide bond</keyword>
<dbReference type="GO" id="GO:0003676">
    <property type="term" value="F:nucleic acid binding"/>
    <property type="evidence" value="ECO:0007669"/>
    <property type="project" value="InterPro"/>
</dbReference>
<dbReference type="InterPro" id="IPR003154">
    <property type="entry name" value="S1/P1nuclease"/>
</dbReference>
<dbReference type="EMBL" id="AMGX01000018">
    <property type="protein sequence ID" value="EXJ66875.1"/>
    <property type="molecule type" value="Genomic_DNA"/>
</dbReference>
<keyword evidence="3" id="KW-0479">Metal-binding</keyword>
<dbReference type="OrthoDB" id="441446at2759"/>
<dbReference type="CDD" id="cd11010">
    <property type="entry name" value="S1-P1_nuclease"/>
    <property type="match status" value="1"/>
</dbReference>
<evidence type="ECO:0000256" key="8">
    <source>
        <dbReference type="SAM" id="SignalP"/>
    </source>
</evidence>
<evidence type="ECO:0000256" key="3">
    <source>
        <dbReference type="ARBA" id="ARBA00022723"/>
    </source>
</evidence>
<dbReference type="InterPro" id="IPR008947">
    <property type="entry name" value="PLipase_C/P1_nuclease_dom_sf"/>
</dbReference>
<gene>
    <name evidence="9" type="ORF">A1O5_10070</name>
</gene>
<dbReference type="GO" id="GO:0004519">
    <property type="term" value="F:endonuclease activity"/>
    <property type="evidence" value="ECO:0007669"/>
    <property type="project" value="UniProtKB-KW"/>
</dbReference>
<keyword evidence="10" id="KW-1185">Reference proteome</keyword>
<sequence>MHSTIFALCLSTILSFLPPTAAWGSLGHRTVAYLASTYFTPESTRFTNRLLNGQDISEAALFPDKVRHMPQFAYSRGWHYIDAQDSPPQQCGINMTRDCVINTGCVVSAIANHTGRVADPSLPHYLRGQSLRFMLHFFGDVHQPLHTEAEDRGGNEYEVAFDGRRTNLHSVWDTLIPHKYAGTGHDDEFVAAWLWAQRLSGDDDVDDDETRLEGECLHDAADCALSWAREANSYVCSHVLAHDVHGQDLGGEYYQGAIPVVNEMVRKAGRRLAAWINFISANYTTTTDDAGDLDVNHAIQIQ</sequence>
<comment type="caution">
    <text evidence="9">The sequence shown here is derived from an EMBL/GenBank/DDBJ whole genome shotgun (WGS) entry which is preliminary data.</text>
</comment>
<organism evidence="9 10">
    <name type="scientific">Cladophialophora psammophila CBS 110553</name>
    <dbReference type="NCBI Taxonomy" id="1182543"/>
    <lineage>
        <taxon>Eukaryota</taxon>
        <taxon>Fungi</taxon>
        <taxon>Dikarya</taxon>
        <taxon>Ascomycota</taxon>
        <taxon>Pezizomycotina</taxon>
        <taxon>Eurotiomycetes</taxon>
        <taxon>Chaetothyriomycetidae</taxon>
        <taxon>Chaetothyriales</taxon>
        <taxon>Herpotrichiellaceae</taxon>
        <taxon>Cladophialophora</taxon>
    </lineage>
</organism>
<dbReference type="STRING" id="1182543.W9WPI2"/>
<dbReference type="GO" id="GO:0016788">
    <property type="term" value="F:hydrolase activity, acting on ester bonds"/>
    <property type="evidence" value="ECO:0007669"/>
    <property type="project" value="InterPro"/>
</dbReference>
<dbReference type="eggNOG" id="ENOG502QRXU">
    <property type="taxonomic scope" value="Eukaryota"/>
</dbReference>
<dbReference type="RefSeq" id="XP_007748838.1">
    <property type="nucleotide sequence ID" value="XM_007750648.1"/>
</dbReference>